<gene>
    <name evidence="2" type="ORF">ALMOND_2B022721</name>
</gene>
<keyword evidence="1" id="KW-0812">Transmembrane</keyword>
<evidence type="ECO:0000313" key="2">
    <source>
        <dbReference type="EMBL" id="VVA11518.1"/>
    </source>
</evidence>
<feature type="transmembrane region" description="Helical" evidence="1">
    <location>
        <begin position="71"/>
        <end position="90"/>
    </location>
</feature>
<dbReference type="PANTHER" id="PTHR34048:SF3">
    <property type="entry name" value="LOW-DENSITY RECEPTOR-LIKE PROTEIN"/>
    <property type="match status" value="1"/>
</dbReference>
<dbReference type="GO" id="GO:0009535">
    <property type="term" value="C:chloroplast thylakoid membrane"/>
    <property type="evidence" value="ECO:0007669"/>
    <property type="project" value="TreeGrafter"/>
</dbReference>
<evidence type="ECO:0000313" key="3">
    <source>
        <dbReference type="Proteomes" id="UP000327085"/>
    </source>
</evidence>
<proteinExistence type="predicted"/>
<keyword evidence="1" id="KW-1133">Transmembrane helix</keyword>
<evidence type="ECO:0000256" key="1">
    <source>
        <dbReference type="SAM" id="Phobius"/>
    </source>
</evidence>
<dbReference type="PANTHER" id="PTHR34048">
    <property type="entry name" value="LOW-DENSITY RECEPTOR-LIKE PROTEIN"/>
    <property type="match status" value="1"/>
</dbReference>
<organism evidence="2 3">
    <name type="scientific">Prunus dulcis</name>
    <name type="common">Almond</name>
    <name type="synonym">Amygdalus dulcis</name>
    <dbReference type="NCBI Taxonomy" id="3755"/>
    <lineage>
        <taxon>Eukaryota</taxon>
        <taxon>Viridiplantae</taxon>
        <taxon>Streptophyta</taxon>
        <taxon>Embryophyta</taxon>
        <taxon>Tracheophyta</taxon>
        <taxon>Spermatophyta</taxon>
        <taxon>Magnoliopsida</taxon>
        <taxon>eudicotyledons</taxon>
        <taxon>Gunneridae</taxon>
        <taxon>Pentapetalae</taxon>
        <taxon>rosids</taxon>
        <taxon>fabids</taxon>
        <taxon>Rosales</taxon>
        <taxon>Rosaceae</taxon>
        <taxon>Amygdaloideae</taxon>
        <taxon>Amygdaleae</taxon>
        <taxon>Prunus</taxon>
    </lineage>
</organism>
<reference evidence="3" key="1">
    <citation type="journal article" date="2020" name="Plant J.">
        <title>Transposons played a major role in the diversification between the closely related almond and peach genomes: results from the almond genome sequence.</title>
        <authorList>
            <person name="Alioto T."/>
            <person name="Alexiou K.G."/>
            <person name="Bardil A."/>
            <person name="Barteri F."/>
            <person name="Castanera R."/>
            <person name="Cruz F."/>
            <person name="Dhingra A."/>
            <person name="Duval H."/>
            <person name="Fernandez I Marti A."/>
            <person name="Frias L."/>
            <person name="Galan B."/>
            <person name="Garcia J.L."/>
            <person name="Howad W."/>
            <person name="Gomez-Garrido J."/>
            <person name="Gut M."/>
            <person name="Julca I."/>
            <person name="Morata J."/>
            <person name="Puigdomenech P."/>
            <person name="Ribeca P."/>
            <person name="Rubio Cabetas M.J."/>
            <person name="Vlasova A."/>
            <person name="Wirthensohn M."/>
            <person name="Garcia-Mas J."/>
            <person name="Gabaldon T."/>
            <person name="Casacuberta J.M."/>
            <person name="Arus P."/>
        </authorList>
    </citation>
    <scope>NUCLEOTIDE SEQUENCE [LARGE SCALE GENOMIC DNA]</scope>
    <source>
        <strain evidence="3">cv. Texas</strain>
    </source>
</reference>
<protein>
    <submittedName>
        <fullName evidence="2">Uncharacterized protein</fullName>
    </submittedName>
</protein>
<dbReference type="EMBL" id="CABIKO010000003">
    <property type="protein sequence ID" value="VVA11518.1"/>
    <property type="molecule type" value="Genomic_DNA"/>
</dbReference>
<sequence>MAICFAPLSASFSGGGCQLKAREMWWSSSSRAESAKLTTQSPRKNIQLQTNRNFAIRAEYSDDSRGGGADFLAGFVLGGAVFGTLAYVFAPQLCNVLISSQLYIRDIVILCQDNKEEWFDFCFHCITVLPCD</sequence>
<keyword evidence="1" id="KW-0472">Membrane</keyword>
<dbReference type="Gramene" id="VVA11518">
    <property type="protein sequence ID" value="VVA11518"/>
    <property type="gene ID" value="Prudul26B022721"/>
</dbReference>
<dbReference type="Proteomes" id="UP000327085">
    <property type="component" value="Chromosome 2"/>
</dbReference>
<dbReference type="GO" id="GO:0009706">
    <property type="term" value="C:chloroplast inner membrane"/>
    <property type="evidence" value="ECO:0007669"/>
    <property type="project" value="TreeGrafter"/>
</dbReference>
<accession>A0A5E4ECN6</accession>
<dbReference type="AlphaFoldDB" id="A0A5E4ECN6"/>
<dbReference type="InterPro" id="IPR040377">
    <property type="entry name" value="Ssl2009-like"/>
</dbReference>
<name>A0A5E4ECN6_PRUDU</name>